<proteinExistence type="predicted"/>
<feature type="transmembrane region" description="Helical" evidence="1">
    <location>
        <begin position="43"/>
        <end position="61"/>
    </location>
</feature>
<keyword evidence="1" id="KW-1133">Transmembrane helix</keyword>
<accession>A0ABD1PHK5</accession>
<organism evidence="2 3">
    <name type="scientific">Forsythia ovata</name>
    <dbReference type="NCBI Taxonomy" id="205694"/>
    <lineage>
        <taxon>Eukaryota</taxon>
        <taxon>Viridiplantae</taxon>
        <taxon>Streptophyta</taxon>
        <taxon>Embryophyta</taxon>
        <taxon>Tracheophyta</taxon>
        <taxon>Spermatophyta</taxon>
        <taxon>Magnoliopsida</taxon>
        <taxon>eudicotyledons</taxon>
        <taxon>Gunneridae</taxon>
        <taxon>Pentapetalae</taxon>
        <taxon>asterids</taxon>
        <taxon>lamiids</taxon>
        <taxon>Lamiales</taxon>
        <taxon>Oleaceae</taxon>
        <taxon>Forsythieae</taxon>
        <taxon>Forsythia</taxon>
    </lineage>
</organism>
<sequence length="173" mass="17331">MDDIEISNACMGRVFLQAGPGPILYLGFFTSSLHEHKKMGSKTILLLGLLAMVLIASQVAARELSLTSNAEEAEKTNGVDEAKYQGGRGGYGGYPGGGYGGNPGGGYGGGNHGGGYGGGNHGGGYGGGHHGGGGGGHCRYGCCGRGGYYRGGCKCCTYAGEAVDAKAEAKPQN</sequence>
<gene>
    <name evidence="2" type="ORF">Fot_53057</name>
</gene>
<dbReference type="EMBL" id="JBFOLJ010000019">
    <property type="protein sequence ID" value="KAL2463401.1"/>
    <property type="molecule type" value="Genomic_DNA"/>
</dbReference>
<dbReference type="PANTHER" id="PTHR37389:SF16">
    <property type="entry name" value="GLYCINE-RICH CELL WALL STRUCTURAL PROTEIN"/>
    <property type="match status" value="1"/>
</dbReference>
<evidence type="ECO:0000313" key="2">
    <source>
        <dbReference type="EMBL" id="KAL2463401.1"/>
    </source>
</evidence>
<keyword evidence="1" id="KW-0472">Membrane</keyword>
<keyword evidence="1" id="KW-0812">Transmembrane</keyword>
<name>A0ABD1PHK5_9LAMI</name>
<comment type="caution">
    <text evidence="2">The sequence shown here is derived from an EMBL/GenBank/DDBJ whole genome shotgun (WGS) entry which is preliminary data.</text>
</comment>
<evidence type="ECO:0000256" key="1">
    <source>
        <dbReference type="SAM" id="Phobius"/>
    </source>
</evidence>
<protein>
    <submittedName>
        <fullName evidence="2">Glycine-rich protein</fullName>
    </submittedName>
</protein>
<dbReference type="Proteomes" id="UP001604277">
    <property type="component" value="Unassembled WGS sequence"/>
</dbReference>
<dbReference type="Pfam" id="PF07172">
    <property type="entry name" value="GRP"/>
    <property type="match status" value="1"/>
</dbReference>
<dbReference type="InterPro" id="IPR010800">
    <property type="entry name" value="GRP"/>
</dbReference>
<dbReference type="PANTHER" id="PTHR37389">
    <property type="entry name" value="NODULIN-24"/>
    <property type="match status" value="1"/>
</dbReference>
<dbReference type="AlphaFoldDB" id="A0ABD1PHK5"/>
<reference evidence="3" key="1">
    <citation type="submission" date="2024-07" db="EMBL/GenBank/DDBJ databases">
        <title>Two chromosome-level genome assemblies of Korean endemic species Abeliophyllum distichum and Forsythia ovata (Oleaceae).</title>
        <authorList>
            <person name="Jang H."/>
        </authorList>
    </citation>
    <scope>NUCLEOTIDE SEQUENCE [LARGE SCALE GENOMIC DNA]</scope>
</reference>
<evidence type="ECO:0000313" key="3">
    <source>
        <dbReference type="Proteomes" id="UP001604277"/>
    </source>
</evidence>
<keyword evidence="3" id="KW-1185">Reference proteome</keyword>